<dbReference type="Pfam" id="PF13742">
    <property type="entry name" value="tRNA_anti_2"/>
    <property type="match status" value="1"/>
</dbReference>
<dbReference type="InterPro" id="IPR025824">
    <property type="entry name" value="OB-fold_nuc-bd_dom"/>
</dbReference>
<dbReference type="AlphaFoldDB" id="A0A4Z0MU94"/>
<keyword evidence="1" id="KW-0963">Cytoplasm</keyword>
<dbReference type="GO" id="GO:0008855">
    <property type="term" value="F:exodeoxyribonuclease VII activity"/>
    <property type="evidence" value="ECO:0007669"/>
    <property type="project" value="UniProtKB-UniRule"/>
</dbReference>
<dbReference type="InterPro" id="IPR003753">
    <property type="entry name" value="Exonuc_VII_L"/>
</dbReference>
<dbReference type="EC" id="3.1.11.6" evidence="5"/>
<reference evidence="10 11" key="1">
    <citation type="submission" date="2019-04" db="EMBL/GenBank/DDBJ databases">
        <authorList>
            <person name="Feng G."/>
            <person name="Zhang J."/>
            <person name="Zhu H."/>
        </authorList>
    </citation>
    <scope>NUCLEOTIDE SEQUENCE [LARGE SCALE GENOMIC DNA]</scope>
    <source>
        <strain evidence="10 11">JCM 19491</strain>
    </source>
</reference>
<dbReference type="GO" id="GO:0006308">
    <property type="term" value="P:DNA catabolic process"/>
    <property type="evidence" value="ECO:0007669"/>
    <property type="project" value="UniProtKB-UniRule"/>
</dbReference>
<dbReference type="Pfam" id="PF02601">
    <property type="entry name" value="Exonuc_VII_L"/>
    <property type="match status" value="1"/>
</dbReference>
<dbReference type="CDD" id="cd04489">
    <property type="entry name" value="ExoVII_LU_OBF"/>
    <property type="match status" value="1"/>
</dbReference>
<dbReference type="Proteomes" id="UP000298284">
    <property type="component" value="Unassembled WGS sequence"/>
</dbReference>
<dbReference type="GO" id="GO:0009318">
    <property type="term" value="C:exodeoxyribonuclease VII complex"/>
    <property type="evidence" value="ECO:0007669"/>
    <property type="project" value="UniProtKB-UniRule"/>
</dbReference>
<dbReference type="InterPro" id="IPR020579">
    <property type="entry name" value="Exonuc_VII_lsu_C"/>
</dbReference>
<evidence type="ECO:0000256" key="4">
    <source>
        <dbReference type="ARBA" id="ARBA00022839"/>
    </source>
</evidence>
<evidence type="ECO:0000313" key="11">
    <source>
        <dbReference type="Proteomes" id="UP000298284"/>
    </source>
</evidence>
<evidence type="ECO:0000259" key="8">
    <source>
        <dbReference type="Pfam" id="PF02601"/>
    </source>
</evidence>
<evidence type="ECO:0000256" key="5">
    <source>
        <dbReference type="NCBIfam" id="TIGR00237"/>
    </source>
</evidence>
<accession>A0A4Z0MU94</accession>
<dbReference type="GO" id="GO:0003676">
    <property type="term" value="F:nucleic acid binding"/>
    <property type="evidence" value="ECO:0007669"/>
    <property type="project" value="InterPro"/>
</dbReference>
<gene>
    <name evidence="10" type="primary">xseA</name>
    <name evidence="10" type="ORF">EU557_03335</name>
</gene>
<feature type="domain" description="Exonuclease VII large subunit C-terminal" evidence="8">
    <location>
        <begin position="240"/>
        <end position="518"/>
    </location>
</feature>
<keyword evidence="2" id="KW-0540">Nuclease</keyword>
<name>A0A4Z0MU94_9BACT</name>
<dbReference type="OrthoDB" id="9802795at2"/>
<keyword evidence="3 10" id="KW-0378">Hydrolase</keyword>
<dbReference type="PANTHER" id="PTHR30008:SF0">
    <property type="entry name" value="EXODEOXYRIBONUCLEASE 7 LARGE SUBUNIT"/>
    <property type="match status" value="1"/>
</dbReference>
<keyword evidence="6" id="KW-0175">Coiled coil</keyword>
<proteinExistence type="predicted"/>
<dbReference type="PANTHER" id="PTHR30008">
    <property type="entry name" value="EXODEOXYRIBONUCLEASE 7 LARGE SUBUNIT"/>
    <property type="match status" value="1"/>
</dbReference>
<evidence type="ECO:0000256" key="7">
    <source>
        <dbReference type="SAM" id="MobiDB-lite"/>
    </source>
</evidence>
<evidence type="ECO:0000256" key="1">
    <source>
        <dbReference type="ARBA" id="ARBA00022490"/>
    </source>
</evidence>
<feature type="domain" description="OB-fold nucleic acid binding" evidence="9">
    <location>
        <begin position="105"/>
        <end position="215"/>
    </location>
</feature>
<evidence type="ECO:0000313" key="10">
    <source>
        <dbReference type="EMBL" id="TGD82827.1"/>
    </source>
</evidence>
<keyword evidence="11" id="KW-1185">Reference proteome</keyword>
<organism evidence="10 11">
    <name type="scientific">Hymenobacter wooponensis</name>
    <dbReference type="NCBI Taxonomy" id="1525360"/>
    <lineage>
        <taxon>Bacteria</taxon>
        <taxon>Pseudomonadati</taxon>
        <taxon>Bacteroidota</taxon>
        <taxon>Cytophagia</taxon>
        <taxon>Cytophagales</taxon>
        <taxon>Hymenobacteraceae</taxon>
        <taxon>Hymenobacter</taxon>
    </lineage>
</organism>
<dbReference type="EMBL" id="SRKZ01000001">
    <property type="protein sequence ID" value="TGD82827.1"/>
    <property type="molecule type" value="Genomic_DNA"/>
</dbReference>
<comment type="caution">
    <text evidence="10">The sequence shown here is derived from an EMBL/GenBank/DDBJ whole genome shotgun (WGS) entry which is preliminary data.</text>
</comment>
<evidence type="ECO:0000256" key="3">
    <source>
        <dbReference type="ARBA" id="ARBA00022801"/>
    </source>
</evidence>
<evidence type="ECO:0000256" key="2">
    <source>
        <dbReference type="ARBA" id="ARBA00022722"/>
    </source>
</evidence>
<evidence type="ECO:0000256" key="6">
    <source>
        <dbReference type="SAM" id="Coils"/>
    </source>
</evidence>
<feature type="coiled-coil region" evidence="6">
    <location>
        <begin position="412"/>
        <end position="465"/>
    </location>
</feature>
<evidence type="ECO:0000259" key="9">
    <source>
        <dbReference type="Pfam" id="PF13742"/>
    </source>
</evidence>
<keyword evidence="4" id="KW-0269">Exonuclease</keyword>
<protein>
    <recommendedName>
        <fullName evidence="5">Exodeoxyribonuclease VII large subunit</fullName>
        <ecNumber evidence="5">3.1.11.6</ecNumber>
    </recommendedName>
</protein>
<feature type="region of interest" description="Disordered" evidence="7">
    <location>
        <begin position="551"/>
        <end position="578"/>
    </location>
</feature>
<dbReference type="NCBIfam" id="TIGR00237">
    <property type="entry name" value="xseA"/>
    <property type="match status" value="1"/>
</dbReference>
<sequence length="578" mass="64156">MGWISADVLSKVSEKAMLCGGWVIAEGALAERKDGARPGSVARLRYRCTSGGCGLPQRELLWPSALFPVLPSSQFTTSRRNLQSMPLYNRRPEPGLSASPPAALPLAELLARVRQTLSERFADSYWVVAEIADLTAPRFDGAHCYLTLTDQHTTGRGAQLKAQARATIWSQRYQQLAPAFEQQTGLALKVGLKVMLRVQVKFHEQFGLSLDVVAIDPTYTVGDLARQRLETLRKLEAKGLLERQRRLTLPIGVQRVAVISSPTAAGWQDFVQQLREAPYDFALTLFPASMQGDESPASIRAALAAIKVRRREYDAVVIIRGGGAKTDLLAFDDYGLAAAVGAFPLPILTGIGHERDEAVVDLTAHTSLKTPTAVAAFLIERLARLEAALDGYGGRIRELAQARVQDAADSLHRMLRRAHQNARQQLQEHRETLHHRIRLAAAAPRAQLRQQEQQLTRRRHQLHRAARTGLRSQEGRLRTFGRALAQRFRRLHRRRCEQLLRRRFQLQLAAERLLHQAELRLLRLLRLQIAAAASPPVEQPIELAAVVAAPPRPKPAGATSSRKATNLPAEGQLPLFLS</sequence>